<dbReference type="Proteomes" id="UP000789860">
    <property type="component" value="Unassembled WGS sequence"/>
</dbReference>
<evidence type="ECO:0000313" key="1">
    <source>
        <dbReference type="EMBL" id="CAG8651738.1"/>
    </source>
</evidence>
<gene>
    <name evidence="1" type="ORF">SCALOS_LOCUS8688</name>
</gene>
<evidence type="ECO:0000313" key="2">
    <source>
        <dbReference type="Proteomes" id="UP000789860"/>
    </source>
</evidence>
<proteinExistence type="predicted"/>
<feature type="non-terminal residue" evidence="1">
    <location>
        <position position="201"/>
    </location>
</feature>
<dbReference type="EMBL" id="CAJVPM010023947">
    <property type="protein sequence ID" value="CAG8651738.1"/>
    <property type="molecule type" value="Genomic_DNA"/>
</dbReference>
<feature type="non-terminal residue" evidence="1">
    <location>
        <position position="1"/>
    </location>
</feature>
<accession>A0ACA9NE28</accession>
<organism evidence="1 2">
    <name type="scientific">Scutellospora calospora</name>
    <dbReference type="NCBI Taxonomy" id="85575"/>
    <lineage>
        <taxon>Eukaryota</taxon>
        <taxon>Fungi</taxon>
        <taxon>Fungi incertae sedis</taxon>
        <taxon>Mucoromycota</taxon>
        <taxon>Glomeromycotina</taxon>
        <taxon>Glomeromycetes</taxon>
        <taxon>Diversisporales</taxon>
        <taxon>Gigasporaceae</taxon>
        <taxon>Scutellospora</taxon>
    </lineage>
</organism>
<sequence length="201" mass="22965">REKFDNIASYFDLEFDYFSAISKYNRHILRKFGTADMDFAQKAVFISHYSIYKIMIDKGYNNVLILEDDVDFELNITAIMTDIHRDLPASWDVLYVGHCYESVGEQISKNSFVHKLYKSVDPLCTHAYAVSHSGVHKLVKFIDPVKPYGTIDHSLSALVREGNISSYSVHPQPIVQWKSADNPSDIPKSWGASFNIFNSTL</sequence>
<keyword evidence="2" id="KW-1185">Reference proteome</keyword>
<comment type="caution">
    <text evidence="1">The sequence shown here is derived from an EMBL/GenBank/DDBJ whole genome shotgun (WGS) entry which is preliminary data.</text>
</comment>
<protein>
    <submittedName>
        <fullName evidence="1">4087_t:CDS:1</fullName>
    </submittedName>
</protein>
<name>A0ACA9NE28_9GLOM</name>
<reference evidence="1" key="1">
    <citation type="submission" date="2021-06" db="EMBL/GenBank/DDBJ databases">
        <authorList>
            <person name="Kallberg Y."/>
            <person name="Tangrot J."/>
            <person name="Rosling A."/>
        </authorList>
    </citation>
    <scope>NUCLEOTIDE SEQUENCE</scope>
    <source>
        <strain evidence="1">AU212A</strain>
    </source>
</reference>